<sequence length="795" mass="86381">MGNTEYIGGYGHLSLAQAVNLAQNSEGGVDQRLAQHLEKKLGEVYARLQAQPNSYILPPDEFALINYYRSRFGDSEIIKSATKRFWDNHRRVFSTIFGFMYGANGMYIMGLSEMIPSNGRRNGVFGSRETGSDRFSSRSKMAYGRGQAGQQVADEYSATEVFGKRIFRPSAARLGPLPFISLFLILISYIPPTLAVLTSQQPDLLPVGPSLSSRAPNQSTPLLECLQVSPPILSSKKCQQTLMPFIGEYNPPECDFNRVTFSFAVTSAGRQFDRLGFMFFSDTEIFRTSTAEPTQNGIIWTYTKDMSSYLSLFKEPQKIIFDLGNLVDDTYTGLWNTTLTASFFTAEDLGAADVIIPVSARQSASDKPSIFRVPESKAVNSLALPQNIKKAVFTISSCGQATEEFWWANVLSSDTAVFGNETTLYGYSPFREVQLLIDGLLAGVAFPFPVIFTGGVTPGFWRPVVGIDAFDLLEDEIDISAFLPILCDGNEHTFEIRVVGINDDGKGHGTLTDQIGSNWVVTGKIFVWLDADGSITKGTVPTISAPEPALNLSSSIQRGANGSVVSLDYSVKAARSLSISSTIETAEGSRAVSWSQELSFWITGQLSNGGNDQSTSQSTTGKGISSHSYSKLYDYPLWVISSYRVLTGGNFTIDAKMGRGKYAQQLGELAFPSQADTFDYSRLPGYSAPPFQGTQTNNWQNGTASYLGAPALKKSFGSGSTEQLFSLDGITDPAASGVDLYRRHIVAANDSIVFDQEVFGSGGQGTQSSYASASRAGVQSYAKLGIRAILGRGPF</sequence>
<dbReference type="OrthoDB" id="1612078at2759"/>
<keyword evidence="1" id="KW-0472">Membrane</keyword>
<accession>A0A6G1JPC2</accession>
<keyword evidence="4" id="KW-1185">Reference proteome</keyword>
<feature type="domain" description="Peptide N-acetyl-beta-D-glucosaminyl asparaginase amidase A N-terminal" evidence="2">
    <location>
        <begin position="243"/>
        <end position="540"/>
    </location>
</feature>
<dbReference type="InterPro" id="IPR056948">
    <property type="entry name" value="PNGaseA_N"/>
</dbReference>
<dbReference type="EMBL" id="MU005569">
    <property type="protein sequence ID" value="KAF2692278.1"/>
    <property type="molecule type" value="Genomic_DNA"/>
</dbReference>
<dbReference type="Pfam" id="PF12222">
    <property type="entry name" value="PNGaseA"/>
    <property type="match status" value="1"/>
</dbReference>
<protein>
    <submittedName>
        <fullName evidence="3">Peptide-N4-(N-acetyl-beta-glucosaminyl)asparagine amidase A</fullName>
    </submittedName>
</protein>
<keyword evidence="1" id="KW-1133">Transmembrane helix</keyword>
<feature type="transmembrane region" description="Helical" evidence="1">
    <location>
        <begin position="92"/>
        <end position="111"/>
    </location>
</feature>
<evidence type="ECO:0000256" key="1">
    <source>
        <dbReference type="SAM" id="Phobius"/>
    </source>
</evidence>
<dbReference type="Proteomes" id="UP000799291">
    <property type="component" value="Unassembled WGS sequence"/>
</dbReference>
<dbReference type="InterPro" id="IPR021102">
    <property type="entry name" value="PNGase_A"/>
</dbReference>
<evidence type="ECO:0000313" key="4">
    <source>
        <dbReference type="Proteomes" id="UP000799291"/>
    </source>
</evidence>
<evidence type="ECO:0000313" key="3">
    <source>
        <dbReference type="EMBL" id="KAF2692278.1"/>
    </source>
</evidence>
<gene>
    <name evidence="3" type="ORF">K458DRAFT_438446</name>
</gene>
<keyword evidence="1" id="KW-0812">Transmembrane</keyword>
<dbReference type="Pfam" id="PF25156">
    <property type="entry name" value="PNGase_A_C"/>
    <property type="match status" value="1"/>
</dbReference>
<reference evidence="3" key="1">
    <citation type="journal article" date="2020" name="Stud. Mycol.">
        <title>101 Dothideomycetes genomes: a test case for predicting lifestyles and emergence of pathogens.</title>
        <authorList>
            <person name="Haridas S."/>
            <person name="Albert R."/>
            <person name="Binder M."/>
            <person name="Bloem J."/>
            <person name="Labutti K."/>
            <person name="Salamov A."/>
            <person name="Andreopoulos B."/>
            <person name="Baker S."/>
            <person name="Barry K."/>
            <person name="Bills G."/>
            <person name="Bluhm B."/>
            <person name="Cannon C."/>
            <person name="Castanera R."/>
            <person name="Culley D."/>
            <person name="Daum C."/>
            <person name="Ezra D."/>
            <person name="Gonzalez J."/>
            <person name="Henrissat B."/>
            <person name="Kuo A."/>
            <person name="Liang C."/>
            <person name="Lipzen A."/>
            <person name="Lutzoni F."/>
            <person name="Magnuson J."/>
            <person name="Mondo S."/>
            <person name="Nolan M."/>
            <person name="Ohm R."/>
            <person name="Pangilinan J."/>
            <person name="Park H.-J."/>
            <person name="Ramirez L."/>
            <person name="Alfaro M."/>
            <person name="Sun H."/>
            <person name="Tritt A."/>
            <person name="Yoshinaga Y."/>
            <person name="Zwiers L.-H."/>
            <person name="Turgeon B."/>
            <person name="Goodwin S."/>
            <person name="Spatafora J."/>
            <person name="Crous P."/>
            <person name="Grigoriev I."/>
        </authorList>
    </citation>
    <scope>NUCLEOTIDE SEQUENCE</scope>
    <source>
        <strain evidence="3">CBS 122367</strain>
    </source>
</reference>
<proteinExistence type="predicted"/>
<name>A0A6G1JPC2_9PLEO</name>
<dbReference type="PANTHER" id="PTHR31104">
    <property type="entry name" value="PEPTIDE-N4-(N-ACETYL-BETA-GLUCOSAMINYL)ASPARAGINE AMIDASE A PROTEIN"/>
    <property type="match status" value="1"/>
</dbReference>
<dbReference type="AlphaFoldDB" id="A0A6G1JPC2"/>
<organism evidence="3 4">
    <name type="scientific">Lentithecium fluviatile CBS 122367</name>
    <dbReference type="NCBI Taxonomy" id="1168545"/>
    <lineage>
        <taxon>Eukaryota</taxon>
        <taxon>Fungi</taxon>
        <taxon>Dikarya</taxon>
        <taxon>Ascomycota</taxon>
        <taxon>Pezizomycotina</taxon>
        <taxon>Dothideomycetes</taxon>
        <taxon>Pleosporomycetidae</taxon>
        <taxon>Pleosporales</taxon>
        <taxon>Massarineae</taxon>
        <taxon>Lentitheciaceae</taxon>
        <taxon>Lentithecium</taxon>
    </lineage>
</organism>
<evidence type="ECO:0000259" key="2">
    <source>
        <dbReference type="Pfam" id="PF12222"/>
    </source>
</evidence>